<feature type="active site" description="Charge relay system" evidence="1">
    <location>
        <position position="158"/>
    </location>
</feature>
<feature type="active site" description="Charge relay system" evidence="1">
    <location>
        <position position="189"/>
    </location>
</feature>
<dbReference type="Proteomes" id="UP001612915">
    <property type="component" value="Unassembled WGS sequence"/>
</dbReference>
<keyword evidence="4" id="KW-1185">Reference proteome</keyword>
<dbReference type="CDD" id="cd00306">
    <property type="entry name" value="Peptidases_S8_S53"/>
    <property type="match status" value="1"/>
</dbReference>
<name>A0ABW8ANK0_9ACTN</name>
<organism evidence="3 4">
    <name type="scientific">Spongisporangium articulatum</name>
    <dbReference type="NCBI Taxonomy" id="3362603"/>
    <lineage>
        <taxon>Bacteria</taxon>
        <taxon>Bacillati</taxon>
        <taxon>Actinomycetota</taxon>
        <taxon>Actinomycetes</taxon>
        <taxon>Kineosporiales</taxon>
        <taxon>Kineosporiaceae</taxon>
        <taxon>Spongisporangium</taxon>
    </lineage>
</organism>
<dbReference type="EMBL" id="JBITLV010000003">
    <property type="protein sequence ID" value="MFI7587573.1"/>
    <property type="molecule type" value="Genomic_DNA"/>
</dbReference>
<feature type="domain" description="Peptidase S8/S53" evidence="2">
    <location>
        <begin position="183"/>
        <end position="422"/>
    </location>
</feature>
<keyword evidence="1" id="KW-0720">Serine protease</keyword>
<proteinExistence type="inferred from homology"/>
<dbReference type="SUPFAM" id="SSF52743">
    <property type="entry name" value="Subtilisin-like"/>
    <property type="match status" value="1"/>
</dbReference>
<gene>
    <name evidence="3" type="ORF">ACIB24_10915</name>
</gene>
<comment type="similarity">
    <text evidence="1">Belongs to the peptidase S8 family.</text>
</comment>
<dbReference type="RefSeq" id="WP_398279522.1">
    <property type="nucleotide sequence ID" value="NZ_JBITLV010000003.1"/>
</dbReference>
<reference evidence="3 4" key="1">
    <citation type="submission" date="2024-10" db="EMBL/GenBank/DDBJ databases">
        <title>The Natural Products Discovery Center: Release of the First 8490 Sequenced Strains for Exploring Actinobacteria Biosynthetic Diversity.</title>
        <authorList>
            <person name="Kalkreuter E."/>
            <person name="Kautsar S.A."/>
            <person name="Yang D."/>
            <person name="Bader C.D."/>
            <person name="Teijaro C.N."/>
            <person name="Fluegel L."/>
            <person name="Davis C.M."/>
            <person name="Simpson J.R."/>
            <person name="Lauterbach L."/>
            <person name="Steele A.D."/>
            <person name="Gui C."/>
            <person name="Meng S."/>
            <person name="Li G."/>
            <person name="Viehrig K."/>
            <person name="Ye F."/>
            <person name="Su P."/>
            <person name="Kiefer A.F."/>
            <person name="Nichols A."/>
            <person name="Cepeda A.J."/>
            <person name="Yan W."/>
            <person name="Fan B."/>
            <person name="Jiang Y."/>
            <person name="Adhikari A."/>
            <person name="Zheng C.-J."/>
            <person name="Schuster L."/>
            <person name="Cowan T.M."/>
            <person name="Smanski M.J."/>
            <person name="Chevrette M.G."/>
            <person name="De Carvalho L.P.S."/>
            <person name="Shen B."/>
        </authorList>
    </citation>
    <scope>NUCLEOTIDE SEQUENCE [LARGE SCALE GENOMIC DNA]</scope>
    <source>
        <strain evidence="3 4">NPDC049639</strain>
    </source>
</reference>
<keyword evidence="1" id="KW-0378">Hydrolase</keyword>
<keyword evidence="1" id="KW-0645">Protease</keyword>
<dbReference type="InterPro" id="IPR036852">
    <property type="entry name" value="Peptidase_S8/S53_dom_sf"/>
</dbReference>
<feature type="active site" description="Charge relay system" evidence="1">
    <location>
        <position position="390"/>
    </location>
</feature>
<sequence>MDDLLIDSADERLVLANLGEAIPQAKLRYSETDPYLGLTRLVLDLSEAQEGLQADAELVAEAAAAFPDGPVDGAQLAVTALRRWGARLTVPAPMVGFGGADVDSEPHVKGLTAEPVGGELVTGLPHVKGSTPFPEQTPVTGPWLAPGQPTGPRIGVADARPLDHPALDGRVSGDVQLSSGPHATWLPGHATFVTGLILKRAPDAQVVVRTVLEPRALYHSVPQNSVWDVARRLVRFVDDDVEVVNMSFATWTSTPPLPLARAVQRLHAAGIVLVAAGGNVRDDVDESMAPKKPYPAAFEDVTAVGSAAIPSNSPADDQPLVTSVDGDWLDLVAPGDDVTGPFLIGPVLPQPLFRADDVPLTEEEAKAETRSALLAAAVEFDGFAKWTGTSFAAAAVTGEIARLMSETGLSAHAALEVLRSTATGEIRKYTPGVATP</sequence>
<dbReference type="Pfam" id="PF00082">
    <property type="entry name" value="Peptidase_S8"/>
    <property type="match status" value="1"/>
</dbReference>
<accession>A0ABW8ANK0</accession>
<comment type="caution">
    <text evidence="3">The sequence shown here is derived from an EMBL/GenBank/DDBJ whole genome shotgun (WGS) entry which is preliminary data.</text>
</comment>
<dbReference type="InterPro" id="IPR000209">
    <property type="entry name" value="Peptidase_S8/S53_dom"/>
</dbReference>
<evidence type="ECO:0000259" key="2">
    <source>
        <dbReference type="Pfam" id="PF00082"/>
    </source>
</evidence>
<evidence type="ECO:0000313" key="3">
    <source>
        <dbReference type="EMBL" id="MFI7587573.1"/>
    </source>
</evidence>
<dbReference type="Gene3D" id="3.40.50.200">
    <property type="entry name" value="Peptidase S8/S53 domain"/>
    <property type="match status" value="1"/>
</dbReference>
<protein>
    <submittedName>
        <fullName evidence="3">S8 family peptidase</fullName>
    </submittedName>
</protein>
<dbReference type="PROSITE" id="PS51892">
    <property type="entry name" value="SUBTILASE"/>
    <property type="match status" value="1"/>
</dbReference>
<evidence type="ECO:0000256" key="1">
    <source>
        <dbReference type="PROSITE-ProRule" id="PRU01240"/>
    </source>
</evidence>
<evidence type="ECO:0000313" key="4">
    <source>
        <dbReference type="Proteomes" id="UP001612915"/>
    </source>
</evidence>